<accession>A0A0F9TAQ4</accession>
<dbReference type="GO" id="GO:0005576">
    <property type="term" value="C:extracellular region"/>
    <property type="evidence" value="ECO:0007669"/>
    <property type="project" value="TreeGrafter"/>
</dbReference>
<name>A0A0F9TAQ4_9ZZZZ</name>
<keyword evidence="6" id="KW-0133">Cell shape</keyword>
<evidence type="ECO:0000256" key="5">
    <source>
        <dbReference type="ARBA" id="ARBA00022801"/>
    </source>
</evidence>
<evidence type="ECO:0000256" key="1">
    <source>
        <dbReference type="ARBA" id="ARBA00004752"/>
    </source>
</evidence>
<dbReference type="GO" id="GO:0071972">
    <property type="term" value="F:peptidoglycan L,D-transpeptidase activity"/>
    <property type="evidence" value="ECO:0007669"/>
    <property type="project" value="TreeGrafter"/>
</dbReference>
<keyword evidence="3" id="KW-0328">Glycosyltransferase</keyword>
<keyword evidence="4" id="KW-0808">Transferase</keyword>
<dbReference type="Gene3D" id="2.40.440.10">
    <property type="entry name" value="L,D-transpeptidase catalytic domain-like"/>
    <property type="match status" value="1"/>
</dbReference>
<dbReference type="UniPathway" id="UPA00219"/>
<comment type="similarity">
    <text evidence="2">Belongs to the YkuD family.</text>
</comment>
<evidence type="ECO:0000256" key="3">
    <source>
        <dbReference type="ARBA" id="ARBA00022676"/>
    </source>
</evidence>
<dbReference type="Pfam" id="PF03734">
    <property type="entry name" value="YkuD"/>
    <property type="match status" value="1"/>
</dbReference>
<evidence type="ECO:0000256" key="6">
    <source>
        <dbReference type="ARBA" id="ARBA00022960"/>
    </source>
</evidence>
<protein>
    <recommendedName>
        <fullName evidence="9">L,D-TPase catalytic domain-containing protein</fullName>
    </recommendedName>
</protein>
<keyword evidence="8" id="KW-0961">Cell wall biogenesis/degradation</keyword>
<dbReference type="GO" id="GO:0071555">
    <property type="term" value="P:cell wall organization"/>
    <property type="evidence" value="ECO:0007669"/>
    <property type="project" value="UniProtKB-KW"/>
</dbReference>
<evidence type="ECO:0000256" key="2">
    <source>
        <dbReference type="ARBA" id="ARBA00005992"/>
    </source>
</evidence>
<proteinExistence type="inferred from homology"/>
<reference evidence="10" key="1">
    <citation type="journal article" date="2015" name="Nature">
        <title>Complex archaea that bridge the gap between prokaryotes and eukaryotes.</title>
        <authorList>
            <person name="Spang A."/>
            <person name="Saw J.H."/>
            <person name="Jorgensen S.L."/>
            <person name="Zaremba-Niedzwiedzka K."/>
            <person name="Martijn J."/>
            <person name="Lind A.E."/>
            <person name="van Eijk R."/>
            <person name="Schleper C."/>
            <person name="Guy L."/>
            <person name="Ettema T.J."/>
        </authorList>
    </citation>
    <scope>NUCLEOTIDE SEQUENCE</scope>
</reference>
<dbReference type="EMBL" id="LAZR01001818">
    <property type="protein sequence ID" value="KKN38593.1"/>
    <property type="molecule type" value="Genomic_DNA"/>
</dbReference>
<comment type="pathway">
    <text evidence="1">Cell wall biogenesis; peptidoglycan biosynthesis.</text>
</comment>
<evidence type="ECO:0000259" key="9">
    <source>
        <dbReference type="PROSITE" id="PS52029"/>
    </source>
</evidence>
<keyword evidence="5" id="KW-0378">Hydrolase</keyword>
<dbReference type="InterPro" id="IPR050979">
    <property type="entry name" value="LD-transpeptidase"/>
</dbReference>
<dbReference type="AlphaFoldDB" id="A0A0F9TAQ4"/>
<keyword evidence="7" id="KW-0573">Peptidoglycan synthesis</keyword>
<dbReference type="InterPro" id="IPR038063">
    <property type="entry name" value="Transpep_catalytic_dom"/>
</dbReference>
<dbReference type="GO" id="GO:0018104">
    <property type="term" value="P:peptidoglycan-protein cross-linking"/>
    <property type="evidence" value="ECO:0007669"/>
    <property type="project" value="TreeGrafter"/>
</dbReference>
<comment type="caution">
    <text evidence="10">The sequence shown here is derived from an EMBL/GenBank/DDBJ whole genome shotgun (WGS) entry which is preliminary data.</text>
</comment>
<evidence type="ECO:0000256" key="4">
    <source>
        <dbReference type="ARBA" id="ARBA00022679"/>
    </source>
</evidence>
<organism evidence="10">
    <name type="scientific">marine sediment metagenome</name>
    <dbReference type="NCBI Taxonomy" id="412755"/>
    <lineage>
        <taxon>unclassified sequences</taxon>
        <taxon>metagenomes</taxon>
        <taxon>ecological metagenomes</taxon>
    </lineage>
</organism>
<gene>
    <name evidence="10" type="ORF">LCGC14_0751930</name>
</gene>
<dbReference type="PANTHER" id="PTHR30582">
    <property type="entry name" value="L,D-TRANSPEPTIDASE"/>
    <property type="match status" value="1"/>
</dbReference>
<dbReference type="SUPFAM" id="SSF141523">
    <property type="entry name" value="L,D-transpeptidase catalytic domain-like"/>
    <property type="match status" value="1"/>
</dbReference>
<dbReference type="GO" id="GO:0016757">
    <property type="term" value="F:glycosyltransferase activity"/>
    <property type="evidence" value="ECO:0007669"/>
    <property type="project" value="UniProtKB-KW"/>
</dbReference>
<evidence type="ECO:0000313" key="10">
    <source>
        <dbReference type="EMBL" id="KKN38593.1"/>
    </source>
</evidence>
<dbReference type="PROSITE" id="PS52029">
    <property type="entry name" value="LD_TPASE"/>
    <property type="match status" value="1"/>
</dbReference>
<dbReference type="InterPro" id="IPR005490">
    <property type="entry name" value="LD_TPept_cat_dom"/>
</dbReference>
<feature type="domain" description="L,D-TPase catalytic" evidence="9">
    <location>
        <begin position="9"/>
        <end position="166"/>
    </location>
</feature>
<evidence type="ECO:0000256" key="7">
    <source>
        <dbReference type="ARBA" id="ARBA00022984"/>
    </source>
</evidence>
<dbReference type="CDD" id="cd16913">
    <property type="entry name" value="YkuD_like"/>
    <property type="match status" value="1"/>
</dbReference>
<evidence type="ECO:0000256" key="8">
    <source>
        <dbReference type="ARBA" id="ARBA00023316"/>
    </source>
</evidence>
<dbReference type="GO" id="GO:0008360">
    <property type="term" value="P:regulation of cell shape"/>
    <property type="evidence" value="ECO:0007669"/>
    <property type="project" value="UniProtKB-KW"/>
</dbReference>
<sequence length="166" mass="17966">MNQRNPIACSIDVNLDDQNLTLLDGSGGVIVCYSVSTALNGAGEQDASGCTPRGKHFVRAMIGSGLPANTVFRGRRPTGEIYSPVLAASHPGRDWILSRILWLCGREHGINRGAGVDSFRRYIYIHGTPDTEPMGTALSHGCVRMRNADVIELFECVQPGMPVTIR</sequence>
<dbReference type="PANTHER" id="PTHR30582:SF24">
    <property type="entry name" value="L,D-TRANSPEPTIDASE ERFK_SRFK-RELATED"/>
    <property type="match status" value="1"/>
</dbReference>